<dbReference type="EMBL" id="FNCA01000012">
    <property type="protein sequence ID" value="SDG32148.1"/>
    <property type="molecule type" value="Genomic_DNA"/>
</dbReference>
<accession>A0A7Z7AZ81</accession>
<protein>
    <submittedName>
        <fullName evidence="2">Uncharacterized protein</fullName>
    </submittedName>
</protein>
<feature type="transmembrane region" description="Helical" evidence="1">
    <location>
        <begin position="162"/>
        <end position="182"/>
    </location>
</feature>
<evidence type="ECO:0000313" key="3">
    <source>
        <dbReference type="Proteomes" id="UP000199259"/>
    </source>
</evidence>
<organism evidence="2 3">
    <name type="scientific">Methanolobus vulcani</name>
    <dbReference type="NCBI Taxonomy" id="38026"/>
    <lineage>
        <taxon>Archaea</taxon>
        <taxon>Methanobacteriati</taxon>
        <taxon>Methanobacteriota</taxon>
        <taxon>Stenosarchaea group</taxon>
        <taxon>Methanomicrobia</taxon>
        <taxon>Methanosarcinales</taxon>
        <taxon>Methanosarcinaceae</taxon>
        <taxon>Methanolobus</taxon>
    </lineage>
</organism>
<keyword evidence="1" id="KW-0472">Membrane</keyword>
<keyword evidence="1" id="KW-1133">Transmembrane helix</keyword>
<dbReference type="RefSeq" id="WP_091710960.1">
    <property type="nucleotide sequence ID" value="NZ_FNCA01000012.1"/>
</dbReference>
<gene>
    <name evidence="2" type="ORF">SAMN04488589_2690</name>
</gene>
<dbReference type="OrthoDB" id="125819at2157"/>
<proteinExistence type="predicted"/>
<sequence length="222" mass="25968">MKLHDMETKQSNSNFKSSQQIVDQNKANDVVKMKVPLSMVDFQVIFVVVTVSTALVMLFFMELFYIHIFTEWGITIISACILATIYLLALYKISIYSDEVRIKKPFFRETTIPVEKIIDISDFNNFLYKYKIPYFLFLGSAILATTYFSLDNTRRIGNIDLQIIIRSIFVPLMCIIIFINAYRMSHYPKAIKINIKPGEINLYPENEEKYLLLKKKLDSLLR</sequence>
<feature type="transmembrane region" description="Helical" evidence="1">
    <location>
        <begin position="42"/>
        <end position="66"/>
    </location>
</feature>
<evidence type="ECO:0000256" key="1">
    <source>
        <dbReference type="SAM" id="Phobius"/>
    </source>
</evidence>
<feature type="transmembrane region" description="Helical" evidence="1">
    <location>
        <begin position="132"/>
        <end position="150"/>
    </location>
</feature>
<dbReference type="Proteomes" id="UP000199259">
    <property type="component" value="Unassembled WGS sequence"/>
</dbReference>
<keyword evidence="1" id="KW-0812">Transmembrane</keyword>
<feature type="transmembrane region" description="Helical" evidence="1">
    <location>
        <begin position="72"/>
        <end position="91"/>
    </location>
</feature>
<evidence type="ECO:0000313" key="2">
    <source>
        <dbReference type="EMBL" id="SDG32148.1"/>
    </source>
</evidence>
<reference evidence="2 3" key="1">
    <citation type="submission" date="2016-10" db="EMBL/GenBank/DDBJ databases">
        <authorList>
            <person name="Varghese N."/>
            <person name="Submissions S."/>
        </authorList>
    </citation>
    <scope>NUCLEOTIDE SEQUENCE [LARGE SCALE GENOMIC DNA]</scope>
    <source>
        <strain evidence="2 3">PL 12/M</strain>
    </source>
</reference>
<dbReference type="AlphaFoldDB" id="A0A7Z7AZ81"/>
<name>A0A7Z7AZ81_9EURY</name>
<keyword evidence="3" id="KW-1185">Reference proteome</keyword>
<comment type="caution">
    <text evidence="2">The sequence shown here is derived from an EMBL/GenBank/DDBJ whole genome shotgun (WGS) entry which is preliminary data.</text>
</comment>